<organism evidence="1 2">
    <name type="scientific">Candidatus Methylomirabilis limnetica</name>
    <dbReference type="NCBI Taxonomy" id="2033718"/>
    <lineage>
        <taxon>Bacteria</taxon>
        <taxon>Candidatus Methylomirabilota</taxon>
        <taxon>Candidatus Methylomirabilia</taxon>
        <taxon>Candidatus Methylomirabilales</taxon>
        <taxon>Candidatus Methylomirabilaceae</taxon>
        <taxon>Candidatus Methylomirabilis</taxon>
    </lineage>
</organism>
<comment type="caution">
    <text evidence="1">The sequence shown here is derived from an EMBL/GenBank/DDBJ whole genome shotgun (WGS) entry which is preliminary data.</text>
</comment>
<dbReference type="AlphaFoldDB" id="A0A2T4TUZ7"/>
<protein>
    <recommendedName>
        <fullName evidence="3">Nucleoside 2-deoxyribosyltransferase</fullName>
    </recommendedName>
</protein>
<keyword evidence="2" id="KW-1185">Reference proteome</keyword>
<sequence length="293" mass="32786">MDQRKDSIIFKGGKIDIPGQEQEGSEIGLFLCNRTFSEGSIAVDVRFDDVSPTSCADVVLFYDPQNRYTLNAGLTYQNLFAIRHFDTRWTIHATAGAANAIEAKRTYRLEASLRGSTVALKCDGVEVLRVVLPFVLPQSQVGVFGVDRTNIEFKNFLVSPVKPRAFVVMQFSAPYNDVYSEVIKQVCDEEEVDVTRIDEEAGPGLIIQDINRTIRESKIIIADISPINANVFYEVGFAHALNKPTILLAEKGTKLPFDVSPFRTLFYENSIGGKRLFEEGLRKHIRACLQQKG</sequence>
<proteinExistence type="predicted"/>
<reference evidence="2" key="2">
    <citation type="journal article" date="2018" name="Environ. Microbiol.">
        <title>Bloom of a denitrifying methanotroph, 'Candidatus Methylomirabilis limnetica', in a deep stratified lake.</title>
        <authorList>
            <person name="Graf J.S."/>
            <person name="Mayr M.J."/>
            <person name="Marchant H.K."/>
            <person name="Tienken D."/>
            <person name="Hach P.F."/>
            <person name="Brand A."/>
            <person name="Schubert C.J."/>
            <person name="Kuypers M.M."/>
            <person name="Milucka J."/>
        </authorList>
    </citation>
    <scope>NUCLEOTIDE SEQUENCE [LARGE SCALE GENOMIC DNA]</scope>
    <source>
        <strain evidence="2">Zug</strain>
    </source>
</reference>
<dbReference type="Proteomes" id="UP000241436">
    <property type="component" value="Unassembled WGS sequence"/>
</dbReference>
<reference evidence="1 2" key="1">
    <citation type="submission" date="2017-09" db="EMBL/GenBank/DDBJ databases">
        <title>Bloom of a denitrifying methanotroph, Candidatus Methylomirabilis limnetica, in a deep stratified lake.</title>
        <authorList>
            <person name="Graf J.S."/>
            <person name="Marchant H.K."/>
            <person name="Tienken D."/>
            <person name="Hach P.F."/>
            <person name="Brand A."/>
            <person name="Schubert C.J."/>
            <person name="Kuypers M.M."/>
            <person name="Milucka J."/>
        </authorList>
    </citation>
    <scope>NUCLEOTIDE SEQUENCE [LARGE SCALE GENOMIC DNA]</scope>
    <source>
        <strain evidence="1 2">Zug</strain>
    </source>
</reference>
<evidence type="ECO:0008006" key="3">
    <source>
        <dbReference type="Google" id="ProtNLM"/>
    </source>
</evidence>
<dbReference type="EMBL" id="NVQC01000036">
    <property type="protein sequence ID" value="PTL34935.1"/>
    <property type="molecule type" value="Genomic_DNA"/>
</dbReference>
<gene>
    <name evidence="1" type="ORF">CLG94_11945</name>
</gene>
<dbReference type="SUPFAM" id="SSF52309">
    <property type="entry name" value="N-(deoxy)ribosyltransferase-like"/>
    <property type="match status" value="1"/>
</dbReference>
<accession>A0A2T4TUZ7</accession>
<evidence type="ECO:0000313" key="2">
    <source>
        <dbReference type="Proteomes" id="UP000241436"/>
    </source>
</evidence>
<name>A0A2T4TUZ7_9BACT</name>
<dbReference type="Gene3D" id="2.60.120.560">
    <property type="entry name" value="Exo-inulinase, domain 1"/>
    <property type="match status" value="1"/>
</dbReference>
<dbReference type="Gene3D" id="3.40.50.450">
    <property type="match status" value="1"/>
</dbReference>
<evidence type="ECO:0000313" key="1">
    <source>
        <dbReference type="EMBL" id="PTL34935.1"/>
    </source>
</evidence>